<name>A0A1N7SUW6_9BURK</name>
<evidence type="ECO:0000313" key="1">
    <source>
        <dbReference type="EMBL" id="SIT51266.1"/>
    </source>
</evidence>
<dbReference type="EMBL" id="CYGY02000113">
    <property type="protein sequence ID" value="SIT51266.1"/>
    <property type="molecule type" value="Genomic_DNA"/>
</dbReference>
<keyword evidence="2" id="KW-1185">Reference proteome</keyword>
<protein>
    <submittedName>
        <fullName evidence="1">Uncharacterized protein</fullName>
    </submittedName>
</protein>
<dbReference type="Proteomes" id="UP000195569">
    <property type="component" value="Unassembled WGS sequence"/>
</dbReference>
<evidence type="ECO:0000313" key="2">
    <source>
        <dbReference type="Proteomes" id="UP000195569"/>
    </source>
</evidence>
<organism evidence="1 2">
    <name type="scientific">Paraburkholderia piptadeniae</name>
    <dbReference type="NCBI Taxonomy" id="1701573"/>
    <lineage>
        <taxon>Bacteria</taxon>
        <taxon>Pseudomonadati</taxon>
        <taxon>Pseudomonadota</taxon>
        <taxon>Betaproteobacteria</taxon>
        <taxon>Burkholderiales</taxon>
        <taxon>Burkholderiaceae</taxon>
        <taxon>Paraburkholderia</taxon>
    </lineage>
</organism>
<gene>
    <name evidence="1" type="ORF">BN2476_1130007</name>
</gene>
<accession>A0A1N7SUW6</accession>
<proteinExistence type="predicted"/>
<dbReference type="AlphaFoldDB" id="A0A1N7SUW6"/>
<sequence>MQYTIGRRRIFQYSIAIAGARRELGPGINTQQLGILLPLCATARSRARAEVRIGRAVISRGRDGRTFAALVLDLESKVRIMPPT</sequence>
<comment type="caution">
    <text evidence="1">The sequence shown here is derived from an EMBL/GenBank/DDBJ whole genome shotgun (WGS) entry which is preliminary data.</text>
</comment>
<reference evidence="1" key="1">
    <citation type="submission" date="2016-12" db="EMBL/GenBank/DDBJ databases">
        <authorList>
            <person name="Moulin L."/>
        </authorList>
    </citation>
    <scope>NUCLEOTIDE SEQUENCE [LARGE SCALE GENOMIC DNA]</scope>
    <source>
        <strain evidence="1">STM 7183</strain>
    </source>
</reference>